<dbReference type="PANTHER" id="PTHR31435">
    <property type="entry name" value="PROTEIN NATD1"/>
    <property type="match status" value="1"/>
</dbReference>
<accession>A0ABX1JY29</accession>
<sequence length="114" mass="12224">MQGCVPVAEAAGSGTVDAVHAPERQRYELRDGAAVIGFTQYRLGGGGRQVVFLHTEVGRAYSGQGLASKLARLALGDVRAGGRRVVPLCPYIASYLRKHPDFDDIVDWPAEKEG</sequence>
<dbReference type="SUPFAM" id="SSF55729">
    <property type="entry name" value="Acyl-CoA N-acyltransferases (Nat)"/>
    <property type="match status" value="1"/>
</dbReference>
<reference evidence="2 3" key="1">
    <citation type="submission" date="2020-04" db="EMBL/GenBank/DDBJ databases">
        <authorList>
            <person name="Liu S."/>
        </authorList>
    </citation>
    <scope>NUCLEOTIDE SEQUENCE [LARGE SCALE GENOMIC DNA]</scope>
    <source>
        <strain evidence="2 3">CGMCC 1.15091</strain>
    </source>
</reference>
<protein>
    <submittedName>
        <fullName evidence="2">N-acetyltransferase</fullName>
    </submittedName>
</protein>
<dbReference type="InterPro" id="IPR016181">
    <property type="entry name" value="Acyl_CoA_acyltransferase"/>
</dbReference>
<comment type="caution">
    <text evidence="2">The sequence shown here is derived from an EMBL/GenBank/DDBJ whole genome shotgun (WGS) entry which is preliminary data.</text>
</comment>
<evidence type="ECO:0000313" key="2">
    <source>
        <dbReference type="EMBL" id="NKX52652.1"/>
    </source>
</evidence>
<feature type="domain" description="N-acetyltransferase" evidence="1">
    <location>
        <begin position="19"/>
        <end position="107"/>
    </location>
</feature>
<keyword evidence="3" id="KW-1185">Reference proteome</keyword>
<evidence type="ECO:0000259" key="1">
    <source>
        <dbReference type="PROSITE" id="PS51729"/>
    </source>
</evidence>
<dbReference type="EMBL" id="JAAZSR010000646">
    <property type="protein sequence ID" value="NKX52652.1"/>
    <property type="molecule type" value="Genomic_DNA"/>
</dbReference>
<dbReference type="Gene3D" id="3.40.630.30">
    <property type="match status" value="1"/>
</dbReference>
<evidence type="ECO:0000313" key="3">
    <source>
        <dbReference type="Proteomes" id="UP000523795"/>
    </source>
</evidence>
<dbReference type="Pfam" id="PF14542">
    <property type="entry name" value="Acetyltransf_CG"/>
    <property type="match status" value="1"/>
</dbReference>
<gene>
    <name evidence="2" type="ORF">HER39_19165</name>
</gene>
<dbReference type="Proteomes" id="UP000523795">
    <property type="component" value="Unassembled WGS sequence"/>
</dbReference>
<dbReference type="PROSITE" id="PS51729">
    <property type="entry name" value="GNAT_YJDJ"/>
    <property type="match status" value="1"/>
</dbReference>
<name>A0ABX1JY29_9MICC</name>
<organism evidence="2 3">
    <name type="scientific">Arthrobacter deserti</name>
    <dbReference type="NCBI Taxonomy" id="1742687"/>
    <lineage>
        <taxon>Bacteria</taxon>
        <taxon>Bacillati</taxon>
        <taxon>Actinomycetota</taxon>
        <taxon>Actinomycetes</taxon>
        <taxon>Micrococcales</taxon>
        <taxon>Micrococcaceae</taxon>
        <taxon>Arthrobacter</taxon>
    </lineage>
</organism>
<dbReference type="PANTHER" id="PTHR31435:SF10">
    <property type="entry name" value="BSR4717 PROTEIN"/>
    <property type="match status" value="1"/>
</dbReference>
<dbReference type="InterPro" id="IPR031165">
    <property type="entry name" value="GNAT_YJDJ"/>
</dbReference>
<dbReference type="InterPro" id="IPR045057">
    <property type="entry name" value="Gcn5-rel_NAT"/>
</dbReference>
<proteinExistence type="predicted"/>